<name>A0AAV9EMV1_ACOCL</name>
<dbReference type="AlphaFoldDB" id="A0AAV9EMV1"/>
<dbReference type="PANTHER" id="PTHR47186:SF20">
    <property type="entry name" value="DISEASE RESISTANCE PROTEIN RPS5-LIKE"/>
    <property type="match status" value="1"/>
</dbReference>
<gene>
    <name evidence="1" type="ORF">QJS10_CPA06g01177</name>
</gene>
<dbReference type="Gene3D" id="3.80.10.10">
    <property type="entry name" value="Ribonuclease Inhibitor"/>
    <property type="match status" value="1"/>
</dbReference>
<dbReference type="SUPFAM" id="SSF52058">
    <property type="entry name" value="L domain-like"/>
    <property type="match status" value="1"/>
</dbReference>
<protein>
    <submittedName>
        <fullName evidence="1">Disease resistance protein</fullName>
    </submittedName>
</protein>
<keyword evidence="2" id="KW-1185">Reference proteome</keyword>
<dbReference type="PANTHER" id="PTHR47186">
    <property type="entry name" value="LEUCINE-RICH REPEAT-CONTAINING PROTEIN 57"/>
    <property type="match status" value="1"/>
</dbReference>
<proteinExistence type="predicted"/>
<reference evidence="1" key="2">
    <citation type="submission" date="2023-06" db="EMBL/GenBank/DDBJ databases">
        <authorList>
            <person name="Ma L."/>
            <person name="Liu K.-W."/>
            <person name="Li Z."/>
            <person name="Hsiao Y.-Y."/>
            <person name="Qi Y."/>
            <person name="Fu T."/>
            <person name="Tang G."/>
            <person name="Zhang D."/>
            <person name="Sun W.-H."/>
            <person name="Liu D.-K."/>
            <person name="Li Y."/>
            <person name="Chen G.-Z."/>
            <person name="Liu X.-D."/>
            <person name="Liao X.-Y."/>
            <person name="Jiang Y.-T."/>
            <person name="Yu X."/>
            <person name="Hao Y."/>
            <person name="Huang J."/>
            <person name="Zhao X.-W."/>
            <person name="Ke S."/>
            <person name="Chen Y.-Y."/>
            <person name="Wu W.-L."/>
            <person name="Hsu J.-L."/>
            <person name="Lin Y.-F."/>
            <person name="Huang M.-D."/>
            <person name="Li C.-Y."/>
            <person name="Huang L."/>
            <person name="Wang Z.-W."/>
            <person name="Zhao X."/>
            <person name="Zhong W.-Y."/>
            <person name="Peng D.-H."/>
            <person name="Ahmad S."/>
            <person name="Lan S."/>
            <person name="Zhang J.-S."/>
            <person name="Tsai W.-C."/>
            <person name="Van De Peer Y."/>
            <person name="Liu Z.-J."/>
        </authorList>
    </citation>
    <scope>NUCLEOTIDE SEQUENCE</scope>
    <source>
        <strain evidence="1">CP</strain>
        <tissue evidence="1">Leaves</tissue>
    </source>
</reference>
<dbReference type="Proteomes" id="UP001180020">
    <property type="component" value="Unassembled WGS sequence"/>
</dbReference>
<evidence type="ECO:0000313" key="1">
    <source>
        <dbReference type="EMBL" id="KAK1314968.1"/>
    </source>
</evidence>
<reference evidence="1" key="1">
    <citation type="journal article" date="2023" name="Nat. Commun.">
        <title>Diploid and tetraploid genomes of Acorus and the evolution of monocots.</title>
        <authorList>
            <person name="Ma L."/>
            <person name="Liu K.W."/>
            <person name="Li Z."/>
            <person name="Hsiao Y.Y."/>
            <person name="Qi Y."/>
            <person name="Fu T."/>
            <person name="Tang G.D."/>
            <person name="Zhang D."/>
            <person name="Sun W.H."/>
            <person name="Liu D.K."/>
            <person name="Li Y."/>
            <person name="Chen G.Z."/>
            <person name="Liu X.D."/>
            <person name="Liao X.Y."/>
            <person name="Jiang Y.T."/>
            <person name="Yu X."/>
            <person name="Hao Y."/>
            <person name="Huang J."/>
            <person name="Zhao X.W."/>
            <person name="Ke S."/>
            <person name="Chen Y.Y."/>
            <person name="Wu W.L."/>
            <person name="Hsu J.L."/>
            <person name="Lin Y.F."/>
            <person name="Huang M.D."/>
            <person name="Li C.Y."/>
            <person name="Huang L."/>
            <person name="Wang Z.W."/>
            <person name="Zhao X."/>
            <person name="Zhong W.Y."/>
            <person name="Peng D.H."/>
            <person name="Ahmad S."/>
            <person name="Lan S."/>
            <person name="Zhang J.S."/>
            <person name="Tsai W.C."/>
            <person name="Van de Peer Y."/>
            <person name="Liu Z.J."/>
        </authorList>
    </citation>
    <scope>NUCLEOTIDE SEQUENCE</scope>
    <source>
        <strain evidence="1">CP</strain>
    </source>
</reference>
<sequence length="179" mass="20507">MLQSTRPGHVRMHQMLRDVALKIASPNSEGPKFFVRAGVKVQQMPEDREWEQVERISFMSSDLNSLPMNPTCAELTTMFLQSNLALKVIPDSFFVKMSKLRVLDLSKTQIRVLPRSLFALSNLRGLNLSGCRHLKAFPSMTSYLYQLVPFAKQGQLENLELLIYEEQDPMSAFRDQKIS</sequence>
<evidence type="ECO:0000313" key="2">
    <source>
        <dbReference type="Proteomes" id="UP001180020"/>
    </source>
</evidence>
<dbReference type="Pfam" id="PF13855">
    <property type="entry name" value="LRR_8"/>
    <property type="match status" value="1"/>
</dbReference>
<comment type="caution">
    <text evidence="1">The sequence shown here is derived from an EMBL/GenBank/DDBJ whole genome shotgun (WGS) entry which is preliminary data.</text>
</comment>
<dbReference type="InterPro" id="IPR001611">
    <property type="entry name" value="Leu-rich_rpt"/>
</dbReference>
<dbReference type="EMBL" id="JAUJYO010000006">
    <property type="protein sequence ID" value="KAK1314968.1"/>
    <property type="molecule type" value="Genomic_DNA"/>
</dbReference>
<organism evidence="1 2">
    <name type="scientific">Acorus calamus</name>
    <name type="common">Sweet flag</name>
    <dbReference type="NCBI Taxonomy" id="4465"/>
    <lineage>
        <taxon>Eukaryota</taxon>
        <taxon>Viridiplantae</taxon>
        <taxon>Streptophyta</taxon>
        <taxon>Embryophyta</taxon>
        <taxon>Tracheophyta</taxon>
        <taxon>Spermatophyta</taxon>
        <taxon>Magnoliopsida</taxon>
        <taxon>Liliopsida</taxon>
        <taxon>Acoraceae</taxon>
        <taxon>Acorus</taxon>
    </lineage>
</organism>
<dbReference type="InterPro" id="IPR032675">
    <property type="entry name" value="LRR_dom_sf"/>
</dbReference>
<accession>A0AAV9EMV1</accession>